<protein>
    <submittedName>
        <fullName evidence="3">Helix-turn-helix domain-containing protein</fullName>
    </submittedName>
    <submittedName>
        <fullName evidence="4">Transcriptional regulator, XRE family</fullName>
    </submittedName>
    <submittedName>
        <fullName evidence="2">XRE family transcriptional regulator</fullName>
    </submittedName>
</protein>
<accession>A0A0K5GHB4</accession>
<name>A0A0K5GHB4_ECOLX</name>
<comment type="caution">
    <text evidence="4">The sequence shown here is derived from an EMBL/GenBank/DDBJ whole genome shotgun (WGS) entry which is preliminary data.</text>
</comment>
<reference evidence="2 7" key="2">
    <citation type="submission" date="2019-03" db="EMBL/GenBank/DDBJ databases">
        <authorList>
            <consortium name="GenomeTrakr network: Whole genome sequencing for foodborne pathogen traceback"/>
        </authorList>
    </citation>
    <scope>NUCLEOTIDE SEQUENCE [LARGE SCALE GENOMIC DNA]</scope>
    <source>
        <strain evidence="2 7">PSU-1190</strain>
    </source>
</reference>
<dbReference type="Pfam" id="PF01381">
    <property type="entry name" value="HTH_3"/>
    <property type="match status" value="1"/>
</dbReference>
<proteinExistence type="predicted"/>
<dbReference type="SUPFAM" id="SSF47413">
    <property type="entry name" value="lambda repressor-like DNA-binding domains"/>
    <property type="match status" value="1"/>
</dbReference>
<dbReference type="EMBL" id="AASATZ010000009">
    <property type="protein sequence ID" value="EFA4418173.1"/>
    <property type="molecule type" value="Genomic_DNA"/>
</dbReference>
<evidence type="ECO:0000313" key="7">
    <source>
        <dbReference type="Proteomes" id="UP000591371"/>
    </source>
</evidence>
<dbReference type="Proteomes" id="UP000255153">
    <property type="component" value="Unassembled WGS sequence"/>
</dbReference>
<dbReference type="Proteomes" id="UP000437875">
    <property type="component" value="Unassembled WGS sequence"/>
</dbReference>
<dbReference type="InterPro" id="IPR001387">
    <property type="entry name" value="Cro/C1-type_HTH"/>
</dbReference>
<dbReference type="Gene3D" id="1.10.260.40">
    <property type="entry name" value="lambda repressor-like DNA-binding domains"/>
    <property type="match status" value="1"/>
</dbReference>
<organism evidence="4 5">
    <name type="scientific">Escherichia coli</name>
    <dbReference type="NCBI Taxonomy" id="562"/>
    <lineage>
        <taxon>Bacteria</taxon>
        <taxon>Pseudomonadati</taxon>
        <taxon>Pseudomonadota</taxon>
        <taxon>Gammaproteobacteria</taxon>
        <taxon>Enterobacterales</taxon>
        <taxon>Enterobacteriaceae</taxon>
        <taxon>Escherichia</taxon>
    </lineage>
</organism>
<dbReference type="EMBL" id="WSGM01000007">
    <property type="protein sequence ID" value="KAE9731106.1"/>
    <property type="molecule type" value="Genomic_DNA"/>
</dbReference>
<evidence type="ECO:0000259" key="1">
    <source>
        <dbReference type="Pfam" id="PF01381"/>
    </source>
</evidence>
<dbReference type="Proteomes" id="UP000591371">
    <property type="component" value="Unassembled WGS sequence"/>
</dbReference>
<dbReference type="AlphaFoldDB" id="A0A0K5GHB4"/>
<gene>
    <name evidence="2" type="ORF">D3G36_09900</name>
    <name evidence="3" type="ORF">GP711_14495</name>
    <name evidence="4" type="ORF">NCTC8603_03513</name>
</gene>
<reference evidence="3 6" key="3">
    <citation type="submission" date="2019-10" db="EMBL/GenBank/DDBJ databases">
        <title>Antimicrobial-resistant enteric bacteria are widely distributed amongst people, animals and the environment in northern Tanzania.</title>
        <authorList>
            <person name="Subbiah M."/>
            <person name="Call D.R."/>
        </authorList>
    </citation>
    <scope>NUCLEOTIDE SEQUENCE [LARGE SCALE GENOMIC DNA]</scope>
    <source>
        <strain evidence="3 6">TzEc067</strain>
    </source>
</reference>
<evidence type="ECO:0000313" key="4">
    <source>
        <dbReference type="EMBL" id="STK88815.1"/>
    </source>
</evidence>
<dbReference type="RefSeq" id="WP_000563102.1">
    <property type="nucleotide sequence ID" value="NZ_AP022171.1"/>
</dbReference>
<sequence>MICSGPQNLAQELKAIGDQLQELQKKLIQGPNISQPRPLLTIETPRHLGEQLNARRKELGIDLYTLELQTGISTSTLKRLFKDPEQVKFGSVFAVANVLGVKLCIGE</sequence>
<dbReference type="InterPro" id="IPR010982">
    <property type="entry name" value="Lambda_DNA-bd_dom_sf"/>
</dbReference>
<dbReference type="EMBL" id="UGEE01000003">
    <property type="protein sequence ID" value="STK88815.1"/>
    <property type="molecule type" value="Genomic_DNA"/>
</dbReference>
<feature type="domain" description="HTH cro/C1-type" evidence="1">
    <location>
        <begin position="54"/>
        <end position="103"/>
    </location>
</feature>
<dbReference type="GO" id="GO:0003677">
    <property type="term" value="F:DNA binding"/>
    <property type="evidence" value="ECO:0007669"/>
    <property type="project" value="InterPro"/>
</dbReference>
<reference evidence="4 5" key="1">
    <citation type="submission" date="2018-06" db="EMBL/GenBank/DDBJ databases">
        <authorList>
            <consortium name="Pathogen Informatics"/>
            <person name="Doyle S."/>
        </authorList>
    </citation>
    <scope>NUCLEOTIDE SEQUENCE [LARGE SCALE GENOMIC DNA]</scope>
    <source>
        <strain evidence="4 5">NCTC8603</strain>
    </source>
</reference>
<dbReference type="SMR" id="A0A0K5GHB4"/>
<evidence type="ECO:0000313" key="2">
    <source>
        <dbReference type="EMBL" id="EFA4418173.1"/>
    </source>
</evidence>
<evidence type="ECO:0000313" key="5">
    <source>
        <dbReference type="Proteomes" id="UP000255153"/>
    </source>
</evidence>
<evidence type="ECO:0000313" key="3">
    <source>
        <dbReference type="EMBL" id="KAE9731106.1"/>
    </source>
</evidence>
<dbReference type="CDD" id="cd00093">
    <property type="entry name" value="HTH_XRE"/>
    <property type="match status" value="1"/>
</dbReference>
<evidence type="ECO:0000313" key="6">
    <source>
        <dbReference type="Proteomes" id="UP000437875"/>
    </source>
</evidence>